<feature type="domain" description="GST C-terminal" evidence="1">
    <location>
        <begin position="17"/>
        <end position="142"/>
    </location>
</feature>
<dbReference type="PANTHER" id="PTHR11571">
    <property type="entry name" value="GLUTATHIONE S-TRANSFERASE"/>
    <property type="match status" value="1"/>
</dbReference>
<dbReference type="EMBL" id="JAODUP010000352">
    <property type="protein sequence ID" value="KAK2151769.1"/>
    <property type="molecule type" value="Genomic_DNA"/>
</dbReference>
<dbReference type="InterPro" id="IPR036282">
    <property type="entry name" value="Glutathione-S-Trfase_C_sf"/>
</dbReference>
<dbReference type="InterPro" id="IPR004046">
    <property type="entry name" value="GST_C"/>
</dbReference>
<sequence length="142" mass="15493">MPDGGICIVEPLDDYVSNIQQPVVGVRIGCAAVSRAAQSKSLVYDVSLQAELRKTFRTSSMAAHLGNLEKLLIANEGGDGYFVGEKLTFADLAFFHYTGLIPALTGVIVSWNHWPKLKMLIDKVATYPAIAEWIENRPNSAV</sequence>
<dbReference type="AlphaFoldDB" id="A0AAD9JF39"/>
<dbReference type="GO" id="GO:0006749">
    <property type="term" value="P:glutathione metabolic process"/>
    <property type="evidence" value="ECO:0007669"/>
    <property type="project" value="TreeGrafter"/>
</dbReference>
<evidence type="ECO:0000313" key="2">
    <source>
        <dbReference type="EMBL" id="KAK2151769.1"/>
    </source>
</evidence>
<organism evidence="2 3">
    <name type="scientific">Paralvinella palmiformis</name>
    <dbReference type="NCBI Taxonomy" id="53620"/>
    <lineage>
        <taxon>Eukaryota</taxon>
        <taxon>Metazoa</taxon>
        <taxon>Spiralia</taxon>
        <taxon>Lophotrochozoa</taxon>
        <taxon>Annelida</taxon>
        <taxon>Polychaeta</taxon>
        <taxon>Sedentaria</taxon>
        <taxon>Canalipalpata</taxon>
        <taxon>Terebellida</taxon>
        <taxon>Terebelliformia</taxon>
        <taxon>Alvinellidae</taxon>
        <taxon>Paralvinella</taxon>
    </lineage>
</organism>
<dbReference type="InterPro" id="IPR050213">
    <property type="entry name" value="GST_superfamily"/>
</dbReference>
<dbReference type="Proteomes" id="UP001208570">
    <property type="component" value="Unassembled WGS sequence"/>
</dbReference>
<accession>A0AAD9JF39</accession>
<dbReference type="InterPro" id="IPR010987">
    <property type="entry name" value="Glutathione-S-Trfase_C-like"/>
</dbReference>
<reference evidence="2" key="1">
    <citation type="journal article" date="2023" name="Mol. Biol. Evol.">
        <title>Third-Generation Sequencing Reveals the Adaptive Role of the Epigenome in Three Deep-Sea Polychaetes.</title>
        <authorList>
            <person name="Perez M."/>
            <person name="Aroh O."/>
            <person name="Sun Y."/>
            <person name="Lan Y."/>
            <person name="Juniper S.K."/>
            <person name="Young C.R."/>
            <person name="Angers B."/>
            <person name="Qian P.Y."/>
        </authorList>
    </citation>
    <scope>NUCLEOTIDE SEQUENCE</scope>
    <source>
        <strain evidence="2">P08H-3</strain>
    </source>
</reference>
<keyword evidence="3" id="KW-1185">Reference proteome</keyword>
<proteinExistence type="predicted"/>
<dbReference type="PROSITE" id="PS50405">
    <property type="entry name" value="GST_CTER"/>
    <property type="match status" value="1"/>
</dbReference>
<dbReference type="SUPFAM" id="SSF47616">
    <property type="entry name" value="GST C-terminal domain-like"/>
    <property type="match status" value="1"/>
</dbReference>
<dbReference type="Gene3D" id="1.20.1050.10">
    <property type="match status" value="1"/>
</dbReference>
<evidence type="ECO:0000259" key="1">
    <source>
        <dbReference type="PROSITE" id="PS50405"/>
    </source>
</evidence>
<name>A0AAD9JF39_9ANNE</name>
<protein>
    <recommendedName>
        <fullName evidence="1">GST C-terminal domain-containing protein</fullName>
    </recommendedName>
</protein>
<dbReference type="PANTHER" id="PTHR11571:SF150">
    <property type="entry name" value="GLUTATHIONE S-TRANSFERASE"/>
    <property type="match status" value="1"/>
</dbReference>
<dbReference type="Pfam" id="PF14497">
    <property type="entry name" value="GST_C_3"/>
    <property type="match status" value="1"/>
</dbReference>
<dbReference type="GO" id="GO:0004364">
    <property type="term" value="F:glutathione transferase activity"/>
    <property type="evidence" value="ECO:0007669"/>
    <property type="project" value="TreeGrafter"/>
</dbReference>
<evidence type="ECO:0000313" key="3">
    <source>
        <dbReference type="Proteomes" id="UP001208570"/>
    </source>
</evidence>
<comment type="caution">
    <text evidence="2">The sequence shown here is derived from an EMBL/GenBank/DDBJ whole genome shotgun (WGS) entry which is preliminary data.</text>
</comment>
<gene>
    <name evidence="2" type="ORF">LSH36_352g03064</name>
</gene>